<dbReference type="EnsemblMetazoa" id="XM_795015">
    <property type="protein sequence ID" value="XP_800108"/>
    <property type="gene ID" value="LOC580808"/>
</dbReference>
<evidence type="ECO:0007829" key="3">
    <source>
        <dbReference type="PDB" id="8SNB"/>
    </source>
</evidence>
<dbReference type="GeneID" id="580808"/>
<keyword evidence="3" id="KW-0002">3D-structure</keyword>
<dbReference type="OrthoDB" id="10059362at2759"/>
<dbReference type="OMA" id="WVNKRYI"/>
<sequence length="179" mass="20661">MTAQCMGNFGAHKWRYPEFMADRYGRSNGSVDPESRHKQYDAGVSDQTVWVNKRYIPTDLRSTAPVPRRKLLASARLPHVERDWVPLGEASCRQISRAMEERQLYVSQPSTRSEDWSTLRQILPSKGLPLRDSPPNWGTGNAYAPPMLGARQRRFPHINSPMTRYTDNMHTTHKLFKLH</sequence>
<organism evidence="1 2">
    <name type="scientific">Strongylocentrotus purpuratus</name>
    <name type="common">Purple sea urchin</name>
    <dbReference type="NCBI Taxonomy" id="7668"/>
    <lineage>
        <taxon>Eukaryota</taxon>
        <taxon>Metazoa</taxon>
        <taxon>Echinodermata</taxon>
        <taxon>Eleutherozoa</taxon>
        <taxon>Echinozoa</taxon>
        <taxon>Echinoidea</taxon>
        <taxon>Euechinoidea</taxon>
        <taxon>Echinacea</taxon>
        <taxon>Camarodonta</taxon>
        <taxon>Echinidea</taxon>
        <taxon>Strongylocentrotidae</taxon>
        <taxon>Strongylocentrotus</taxon>
    </lineage>
</organism>
<dbReference type="AlphaFoldDB" id="A0A7M7RFU3"/>
<dbReference type="KEGG" id="spu:580808"/>
<dbReference type="PDB" id="8SNB">
    <property type="method" value="EM"/>
    <property type="resolution" value="3.30 A"/>
    <property type="chains" value="9J=1-179"/>
</dbReference>
<accession>A0A7M7RFU3</accession>
<dbReference type="Proteomes" id="UP000007110">
    <property type="component" value="Unassembled WGS sequence"/>
</dbReference>
<reference evidence="1" key="2">
    <citation type="submission" date="2021-01" db="UniProtKB">
        <authorList>
            <consortium name="EnsemblMetazoa"/>
        </authorList>
    </citation>
    <scope>IDENTIFICATION</scope>
</reference>
<reference evidence="3" key="3">
    <citation type="journal article" date="2023" name="Cell">
        <title>Structural specializations of the sperm tail.</title>
        <authorList>
            <person name="Leung M.R."/>
            <person name="Zeng J."/>
            <person name="Wang X."/>
            <person name="Roelofs M.C."/>
            <person name="Huang W."/>
            <person name="Zenezini Chiozzi R."/>
            <person name="Hevler J.F."/>
            <person name="Heck A.J.R."/>
            <person name="Dutcher S.K."/>
            <person name="Brown A."/>
            <person name="Zhang R."/>
            <person name="Zeev-Ben-Mordehai T."/>
        </authorList>
    </citation>
    <scope>STRUCTURE BY ELECTRON MICROSCOPY (3.30 ANGSTROMS)</scope>
</reference>
<evidence type="ECO:0000313" key="2">
    <source>
        <dbReference type="Proteomes" id="UP000007110"/>
    </source>
</evidence>
<proteinExistence type="evidence at protein level"/>
<name>A0A7M7RFU3_STRPU</name>
<protein>
    <submittedName>
        <fullName evidence="1">Uncharacterized protein</fullName>
    </submittedName>
</protein>
<reference evidence="2" key="1">
    <citation type="submission" date="2015-02" db="EMBL/GenBank/DDBJ databases">
        <title>Genome sequencing for Strongylocentrotus purpuratus.</title>
        <authorList>
            <person name="Murali S."/>
            <person name="Liu Y."/>
            <person name="Vee V."/>
            <person name="English A."/>
            <person name="Wang M."/>
            <person name="Skinner E."/>
            <person name="Han Y."/>
            <person name="Muzny D.M."/>
            <person name="Worley K.C."/>
            <person name="Gibbs R.A."/>
        </authorList>
    </citation>
    <scope>NUCLEOTIDE SEQUENCE</scope>
</reference>
<dbReference type="EMDB" id="EMD-40619"/>
<dbReference type="RefSeq" id="XP_800108.3">
    <property type="nucleotide sequence ID" value="XM_795015.5"/>
</dbReference>
<keyword evidence="2" id="KW-1185">Reference proteome</keyword>
<dbReference type="InParanoid" id="A0A7M7RFU3"/>
<evidence type="ECO:0000313" key="1">
    <source>
        <dbReference type="EnsemblMetazoa" id="XP_800108"/>
    </source>
</evidence>